<evidence type="ECO:0000313" key="4">
    <source>
        <dbReference type="Proteomes" id="UP001153636"/>
    </source>
</evidence>
<gene>
    <name evidence="3" type="ORF">PSYICH_LOCUS10693</name>
</gene>
<feature type="domain" description="DUF4746" evidence="2">
    <location>
        <begin position="95"/>
        <end position="239"/>
    </location>
</feature>
<dbReference type="EMBL" id="OV651816">
    <property type="protein sequence ID" value="CAH1109672.1"/>
    <property type="molecule type" value="Genomic_DNA"/>
</dbReference>
<dbReference type="Pfam" id="PF15928">
    <property type="entry name" value="DUF4746"/>
    <property type="match status" value="1"/>
</dbReference>
<feature type="compositionally biased region" description="Acidic residues" evidence="1">
    <location>
        <begin position="280"/>
        <end position="303"/>
    </location>
</feature>
<feature type="compositionally biased region" description="Polar residues" evidence="1">
    <location>
        <begin position="264"/>
        <end position="273"/>
    </location>
</feature>
<dbReference type="InterPro" id="IPR031827">
    <property type="entry name" value="DUF4746"/>
</dbReference>
<organism evidence="3 4">
    <name type="scientific">Psylliodes chrysocephalus</name>
    <dbReference type="NCBI Taxonomy" id="3402493"/>
    <lineage>
        <taxon>Eukaryota</taxon>
        <taxon>Metazoa</taxon>
        <taxon>Ecdysozoa</taxon>
        <taxon>Arthropoda</taxon>
        <taxon>Hexapoda</taxon>
        <taxon>Insecta</taxon>
        <taxon>Pterygota</taxon>
        <taxon>Neoptera</taxon>
        <taxon>Endopterygota</taxon>
        <taxon>Coleoptera</taxon>
        <taxon>Polyphaga</taxon>
        <taxon>Cucujiformia</taxon>
        <taxon>Chrysomeloidea</taxon>
        <taxon>Chrysomelidae</taxon>
        <taxon>Galerucinae</taxon>
        <taxon>Alticini</taxon>
        <taxon>Psylliodes</taxon>
    </lineage>
</organism>
<feature type="region of interest" description="Disordered" evidence="1">
    <location>
        <begin position="259"/>
        <end position="330"/>
    </location>
</feature>
<protein>
    <recommendedName>
        <fullName evidence="2">DUF4746 domain-containing protein</fullName>
    </recommendedName>
</protein>
<proteinExistence type="predicted"/>
<dbReference type="Proteomes" id="UP001153636">
    <property type="component" value="Chromosome 4"/>
</dbReference>
<accession>A0A9P0GHR6</accession>
<evidence type="ECO:0000313" key="3">
    <source>
        <dbReference type="EMBL" id="CAH1109672.1"/>
    </source>
</evidence>
<reference evidence="3" key="1">
    <citation type="submission" date="2022-01" db="EMBL/GenBank/DDBJ databases">
        <authorList>
            <person name="King R."/>
        </authorList>
    </citation>
    <scope>NUCLEOTIDE SEQUENCE</scope>
</reference>
<evidence type="ECO:0000256" key="1">
    <source>
        <dbReference type="SAM" id="MobiDB-lite"/>
    </source>
</evidence>
<keyword evidence="4" id="KW-1185">Reference proteome</keyword>
<name>A0A9P0GHR6_9CUCU</name>
<sequence>MNLEIIDDIFFFCEEKLSQKTIEDILNGKFSMALLIKRNGDLPGDIGDIVLQIVYGNLRKPPGSPNSPCDQLTVRFINDDIDENTDEIKKENNLVGIWAPTDKLTTALVLKHLFPNLSAPFKLPESEPTPLYIAIAFDAFKTREVMELSDLYPGQVMMYGFFTSDKPLEATLISKTVEEFDARTTPTTYFSEEKIVIQLAKTIEDCLIAFIELGPTYMSSDVEQGEIDCKYFFPDGYNVPKEVIQEVKKKFKKKGRGKAAAINQEETTSTATSDLVKEQDELDHEELEEINSEDEKNECELLNEEVISGEHSARDADKATSPLSDYKIEE</sequence>
<dbReference type="OrthoDB" id="10263751at2759"/>
<dbReference type="AlphaFoldDB" id="A0A9P0GHR6"/>
<evidence type="ECO:0000259" key="2">
    <source>
        <dbReference type="Pfam" id="PF15928"/>
    </source>
</evidence>